<dbReference type="Proteomes" id="UP000007502">
    <property type="component" value="Segment"/>
</dbReference>
<evidence type="ECO:0000313" key="4">
    <source>
        <dbReference type="Proteomes" id="UP000007502"/>
    </source>
</evidence>
<dbReference type="OrthoDB" id="9808at10239"/>
<dbReference type="KEGG" id="vg:10228654"/>
<evidence type="ECO:0000313" key="3">
    <source>
        <dbReference type="EMBL" id="ADX87991.1"/>
    </source>
</evidence>
<sequence length="422" mass="48594">MSGYNMIPENEWTKGMRQFVGETFKTPKEGVLKVTGVVGRCGYNAIFSLECSVCSLDKELFTDGFTSLKSDLVRGQVPCGCSKNPKWSPQQDLILTNRLLSEKIPHLKAVDSIKEKGKPREFILECEICSKDKELWPYGSITGVKGNLVKDSVPCGCTKSPKWTQSQYELLIKRKCEEKGYVFRGFIGNWKGTDTYLRLHNPQNGNVWESSTISNFLNNGHGCPLEAKVKRWTAQEREEQIKDVFAVEGGEFIGWKEVYKNSDSKFQWLCGENHLCETGVVHFLSLGTRCGTCARIKQREDGVFYGYYPKRSDEQDYLYIIHFRKGNYIKVGRSFDVEKRLKGSNGLLKTSNHKRNEVEVLAVYTGIHQDVYDTEQWIHEELTERGFYHNESDWSVETFYPDCKDLIFYLLNNSNLVKEEER</sequence>
<organism evidence="3 4">
    <name type="scientific">Vibrio phage ICP1</name>
    <dbReference type="NCBI Taxonomy" id="979525"/>
    <lineage>
        <taxon>Viruses</taxon>
        <taxon>Duplodnaviria</taxon>
        <taxon>Heunggongvirae</taxon>
        <taxon>Uroviricota</taxon>
        <taxon>Caudoviricetes</taxon>
        <taxon>Mohonavirus</taxon>
        <taxon>Mohonavirus ICP1</taxon>
    </lineage>
</organism>
<accession>F1D1J7</accession>
<dbReference type="RefSeq" id="YP_004251116.1">
    <property type="nucleotide sequence ID" value="NC_015157.1"/>
</dbReference>
<proteinExistence type="predicted"/>
<name>F1D1J7_9CAUD</name>
<dbReference type="InterPro" id="IPR048793">
    <property type="entry name" value="CapR_dom"/>
</dbReference>
<dbReference type="Pfam" id="PF21817">
    <property type="entry name" value="CapR"/>
    <property type="match status" value="4"/>
</dbReference>
<protein>
    <submittedName>
        <fullName evidence="3">Uncharacterized protein ORF174</fullName>
    </submittedName>
</protein>
<dbReference type="EMBL" id="HQ641347">
    <property type="protein sequence ID" value="ADX87991.1"/>
    <property type="molecule type" value="Genomic_DNA"/>
</dbReference>
<feature type="domain" description="CapR homology" evidence="2">
    <location>
        <begin position="240"/>
        <end position="294"/>
    </location>
</feature>
<keyword evidence="4" id="KW-1185">Reference proteome</keyword>
<dbReference type="InterPro" id="IPR018306">
    <property type="entry name" value="Phage_T5_Orf172_DNA-bd"/>
</dbReference>
<dbReference type="GeneID" id="10228654"/>
<feature type="domain" description="CapR homology" evidence="2">
    <location>
        <begin position="167"/>
        <end position="224"/>
    </location>
</feature>
<gene>
    <name evidence="3" type="primary">ORF174</name>
</gene>
<feature type="domain" description="Bacteriophage T5 Orf172 DNA-binding" evidence="1">
    <location>
        <begin position="317"/>
        <end position="390"/>
    </location>
</feature>
<feature type="domain" description="CapR homology" evidence="2">
    <location>
        <begin position="17"/>
        <end position="82"/>
    </location>
</feature>
<evidence type="ECO:0000259" key="2">
    <source>
        <dbReference type="Pfam" id="PF21817"/>
    </source>
</evidence>
<feature type="domain" description="CapR homology" evidence="2">
    <location>
        <begin position="91"/>
        <end position="158"/>
    </location>
</feature>
<evidence type="ECO:0000259" key="1">
    <source>
        <dbReference type="Pfam" id="PF10544"/>
    </source>
</evidence>
<dbReference type="Pfam" id="PF10544">
    <property type="entry name" value="T5orf172"/>
    <property type="match status" value="1"/>
</dbReference>
<reference evidence="3 4" key="1">
    <citation type="journal article" date="2011" name="MBio">
        <title>Evidence of a dominant lineage of Vibrio cholerae-specific lytic bacteriophages shed by cholera patients over a 10-year period in Dhaka, Bangladesh.</title>
        <authorList>
            <person name="Seed K.D."/>
            <person name="Bodi K.L."/>
            <person name="Kropinski A.M."/>
            <person name="Ackermann H.W."/>
            <person name="Calderwood S.B."/>
            <person name="Qadri F."/>
            <person name="Camilli A."/>
        </authorList>
    </citation>
    <scope>NUCLEOTIDE SEQUENCE [LARGE SCALE GENOMIC DNA]</scope>
</reference>